<evidence type="ECO:0000313" key="1">
    <source>
        <dbReference type="EMBL" id="SYX87665.1"/>
    </source>
</evidence>
<reference evidence="2" key="1">
    <citation type="submission" date="2018-08" db="EMBL/GenBank/DDBJ databases">
        <authorList>
            <person name="Chevrot R."/>
        </authorList>
    </citation>
    <scope>NUCLEOTIDE SEQUENCE [LARGE SCALE GENOMIC DNA]</scope>
</reference>
<dbReference type="Proteomes" id="UP000304148">
    <property type="component" value="Chromosome"/>
</dbReference>
<accession>A0A383RKW1</accession>
<sequence>MSRFMLEEKCVVKYITFYRDGCIVHKYIPQVQIDGKFIFCGDEKSPSKLMECSTRKEAWLAAKSIRDKAMKKTSQEA</sequence>
<dbReference type="EMBL" id="LS992241">
    <property type="protein sequence ID" value="SYX87665.1"/>
    <property type="molecule type" value="Genomic_DNA"/>
</dbReference>
<protein>
    <submittedName>
        <fullName evidence="1">Uncharacterized protein</fullName>
    </submittedName>
</protein>
<name>A0A383RKW1_PAEAL</name>
<gene>
    <name evidence="1" type="ORF">PBLR_20009</name>
</gene>
<proteinExistence type="predicted"/>
<evidence type="ECO:0000313" key="2">
    <source>
        <dbReference type="Proteomes" id="UP000304148"/>
    </source>
</evidence>
<organism evidence="1 2">
    <name type="scientific">Paenibacillus alvei</name>
    <name type="common">Bacillus alvei</name>
    <dbReference type="NCBI Taxonomy" id="44250"/>
    <lineage>
        <taxon>Bacteria</taxon>
        <taxon>Bacillati</taxon>
        <taxon>Bacillota</taxon>
        <taxon>Bacilli</taxon>
        <taxon>Bacillales</taxon>
        <taxon>Paenibacillaceae</taxon>
        <taxon>Paenibacillus</taxon>
    </lineage>
</organism>
<dbReference type="AlphaFoldDB" id="A0A383RKW1"/>
<dbReference type="RefSeq" id="WP_138189185.1">
    <property type="nucleotide sequence ID" value="NZ_LS992241.1"/>
</dbReference>